<evidence type="ECO:0000313" key="1">
    <source>
        <dbReference type="EMBL" id="GFU24798.1"/>
    </source>
</evidence>
<protein>
    <submittedName>
        <fullName evidence="1">Uncharacterized protein</fullName>
    </submittedName>
</protein>
<keyword evidence="2" id="KW-1185">Reference proteome</keyword>
<name>A0A8X6UIN9_NEPPI</name>
<gene>
    <name evidence="1" type="ORF">NPIL_352101</name>
</gene>
<accession>A0A8X6UIN9</accession>
<dbReference type="Proteomes" id="UP000887013">
    <property type="component" value="Unassembled WGS sequence"/>
</dbReference>
<feature type="non-terminal residue" evidence="1">
    <location>
        <position position="1"/>
    </location>
</feature>
<reference evidence="1" key="1">
    <citation type="submission" date="2020-08" db="EMBL/GenBank/DDBJ databases">
        <title>Multicomponent nature underlies the extraordinary mechanical properties of spider dragline silk.</title>
        <authorList>
            <person name="Kono N."/>
            <person name="Nakamura H."/>
            <person name="Mori M."/>
            <person name="Yoshida Y."/>
            <person name="Ohtoshi R."/>
            <person name="Malay A.D."/>
            <person name="Moran D.A.P."/>
            <person name="Tomita M."/>
            <person name="Numata K."/>
            <person name="Arakawa K."/>
        </authorList>
    </citation>
    <scope>NUCLEOTIDE SEQUENCE</scope>
</reference>
<evidence type="ECO:0000313" key="2">
    <source>
        <dbReference type="Proteomes" id="UP000887013"/>
    </source>
</evidence>
<comment type="caution">
    <text evidence="1">The sequence shown here is derived from an EMBL/GenBank/DDBJ whole genome shotgun (WGS) entry which is preliminary data.</text>
</comment>
<dbReference type="AlphaFoldDB" id="A0A8X6UIN9"/>
<organism evidence="1 2">
    <name type="scientific">Nephila pilipes</name>
    <name type="common">Giant wood spider</name>
    <name type="synonym">Nephila maculata</name>
    <dbReference type="NCBI Taxonomy" id="299642"/>
    <lineage>
        <taxon>Eukaryota</taxon>
        <taxon>Metazoa</taxon>
        <taxon>Ecdysozoa</taxon>
        <taxon>Arthropoda</taxon>
        <taxon>Chelicerata</taxon>
        <taxon>Arachnida</taxon>
        <taxon>Araneae</taxon>
        <taxon>Araneomorphae</taxon>
        <taxon>Entelegynae</taxon>
        <taxon>Araneoidea</taxon>
        <taxon>Nephilidae</taxon>
        <taxon>Nephila</taxon>
    </lineage>
</organism>
<dbReference type="EMBL" id="BMAW01081493">
    <property type="protein sequence ID" value="GFU24798.1"/>
    <property type="molecule type" value="Genomic_DNA"/>
</dbReference>
<proteinExistence type="predicted"/>
<sequence>WKILSNNLSTEDNALFNLNRIITVKSTFSTLSGPEWKGYSDLRKLVKIPLKLHSKKRLFSFRKKNRISGKSCSDSSK</sequence>